<accession>A0A515D6U0</accession>
<keyword evidence="3" id="KW-1185">Reference proteome</keyword>
<evidence type="ECO:0000313" key="2">
    <source>
        <dbReference type="EMBL" id="QDL36122.1"/>
    </source>
</evidence>
<name>A0A515D6U0_9BURK</name>
<dbReference type="RefSeq" id="WP_142817270.1">
    <property type="nucleotide sequence ID" value="NZ_CP035503.1"/>
</dbReference>
<reference evidence="2 3" key="1">
    <citation type="submission" date="2019-01" db="EMBL/GenBank/DDBJ databases">
        <title>Genomic insights into a novel species Rhodoferax sp.</title>
        <authorList>
            <person name="Jin L."/>
        </authorList>
    </citation>
    <scope>NUCLEOTIDE SEQUENCE [LARGE SCALE GENOMIC DNA]</scope>
    <source>
        <strain evidence="2 3">CHu59-6-5</strain>
    </source>
</reference>
<dbReference type="AlphaFoldDB" id="A0A515D6U0"/>
<sequence>MSDSENLDVRQLVPMQRHSTIFSTWQGLAPGKSFVLINDHDPKPLYYQFDAEHTGKFTWDYLESGPETWRVRIGKTANA</sequence>
<proteinExistence type="predicted"/>
<feature type="domain" description="DUF2249" evidence="1">
    <location>
        <begin position="7"/>
        <end position="75"/>
    </location>
</feature>
<dbReference type="KEGG" id="rhf:EUB48_01545"/>
<dbReference type="Pfam" id="PF10006">
    <property type="entry name" value="DUF2249"/>
    <property type="match status" value="1"/>
</dbReference>
<evidence type="ECO:0000259" key="1">
    <source>
        <dbReference type="Pfam" id="PF10006"/>
    </source>
</evidence>
<organism evidence="2 3">
    <name type="scientific">Rhodoferax sediminis</name>
    <dbReference type="NCBI Taxonomy" id="2509614"/>
    <lineage>
        <taxon>Bacteria</taxon>
        <taxon>Pseudomonadati</taxon>
        <taxon>Pseudomonadota</taxon>
        <taxon>Betaproteobacteria</taxon>
        <taxon>Burkholderiales</taxon>
        <taxon>Comamonadaceae</taxon>
        <taxon>Rhodoferax</taxon>
    </lineage>
</organism>
<dbReference type="Proteomes" id="UP000316798">
    <property type="component" value="Chromosome"/>
</dbReference>
<dbReference type="EMBL" id="CP035503">
    <property type="protein sequence ID" value="QDL36122.1"/>
    <property type="molecule type" value="Genomic_DNA"/>
</dbReference>
<evidence type="ECO:0000313" key="3">
    <source>
        <dbReference type="Proteomes" id="UP000316798"/>
    </source>
</evidence>
<gene>
    <name evidence="2" type="ORF">EUB48_01545</name>
</gene>
<dbReference type="OrthoDB" id="8451629at2"/>
<protein>
    <submittedName>
        <fullName evidence="2">DUF2249 domain-containing protein</fullName>
    </submittedName>
</protein>
<dbReference type="InterPro" id="IPR018720">
    <property type="entry name" value="DUF2249"/>
</dbReference>